<keyword evidence="2" id="KW-1185">Reference proteome</keyword>
<accession>A0ACB9BC40</accession>
<dbReference type="EMBL" id="CM042052">
    <property type="protein sequence ID" value="KAI3719653.1"/>
    <property type="molecule type" value="Genomic_DNA"/>
</dbReference>
<dbReference type="Proteomes" id="UP001055879">
    <property type="component" value="Linkage Group LG06"/>
</dbReference>
<gene>
    <name evidence="1" type="ORF">L6452_20555</name>
</gene>
<comment type="caution">
    <text evidence="1">The sequence shown here is derived from an EMBL/GenBank/DDBJ whole genome shotgun (WGS) entry which is preliminary data.</text>
</comment>
<evidence type="ECO:0000313" key="2">
    <source>
        <dbReference type="Proteomes" id="UP001055879"/>
    </source>
</evidence>
<protein>
    <submittedName>
        <fullName evidence="1">Uncharacterized protein</fullName>
    </submittedName>
</protein>
<evidence type="ECO:0000313" key="1">
    <source>
        <dbReference type="EMBL" id="KAI3719653.1"/>
    </source>
</evidence>
<sequence>MASSIAQYPFFSSSIKSSIEVVHPTTPRRKIPLIKALKDSSSSSSESQQPDPVKLALARAKAYKKSIQSNPAPKIAQNQDTGSEISEFDGKKDESRSRVAMEGAREYSEKNRAVEERIDKKEEPRVSAIDFVGLGFADKKEGRGLPAGLIPISDPFPAGDLPDVEIIVGDTSRFGNEETSESDTAVEEDSELYKPKVSTWGVFPRPNNISKTYGGGKTIRPGDVLETAESKAAKEARTRQMIAAYKRQIGLNIDPKLKSECEKDLKDGDSLMEIGKLKDAIPFYEKVMDKLVYQSELHGLAALQWSICKDSLNRSDEARVMYEKLQSHPNVRVSKKARQFVFSFQAMEIMKVTSSSNSPRKTGYQNYFDAFIENKNNPSLIETEIEEDASLQALPYVIFLVSPILMILVIAVQKRLV</sequence>
<organism evidence="1 2">
    <name type="scientific">Arctium lappa</name>
    <name type="common">Greater burdock</name>
    <name type="synonym">Lappa major</name>
    <dbReference type="NCBI Taxonomy" id="4217"/>
    <lineage>
        <taxon>Eukaryota</taxon>
        <taxon>Viridiplantae</taxon>
        <taxon>Streptophyta</taxon>
        <taxon>Embryophyta</taxon>
        <taxon>Tracheophyta</taxon>
        <taxon>Spermatophyta</taxon>
        <taxon>Magnoliopsida</taxon>
        <taxon>eudicotyledons</taxon>
        <taxon>Gunneridae</taxon>
        <taxon>Pentapetalae</taxon>
        <taxon>asterids</taxon>
        <taxon>campanulids</taxon>
        <taxon>Asterales</taxon>
        <taxon>Asteraceae</taxon>
        <taxon>Carduoideae</taxon>
        <taxon>Cardueae</taxon>
        <taxon>Arctiinae</taxon>
        <taxon>Arctium</taxon>
    </lineage>
</organism>
<name>A0ACB9BC40_ARCLA</name>
<reference evidence="2" key="1">
    <citation type="journal article" date="2022" name="Mol. Ecol. Resour.">
        <title>The genomes of chicory, endive, great burdock and yacon provide insights into Asteraceae palaeo-polyploidization history and plant inulin production.</title>
        <authorList>
            <person name="Fan W."/>
            <person name="Wang S."/>
            <person name="Wang H."/>
            <person name="Wang A."/>
            <person name="Jiang F."/>
            <person name="Liu H."/>
            <person name="Zhao H."/>
            <person name="Xu D."/>
            <person name="Zhang Y."/>
        </authorList>
    </citation>
    <scope>NUCLEOTIDE SEQUENCE [LARGE SCALE GENOMIC DNA]</scope>
    <source>
        <strain evidence="2">cv. Niubang</strain>
    </source>
</reference>
<proteinExistence type="predicted"/>
<reference evidence="1 2" key="2">
    <citation type="journal article" date="2022" name="Mol. Ecol. Resour.">
        <title>The genomes of chicory, endive, great burdock and yacon provide insights into Asteraceae paleo-polyploidization history and plant inulin production.</title>
        <authorList>
            <person name="Fan W."/>
            <person name="Wang S."/>
            <person name="Wang H."/>
            <person name="Wang A."/>
            <person name="Jiang F."/>
            <person name="Liu H."/>
            <person name="Zhao H."/>
            <person name="Xu D."/>
            <person name="Zhang Y."/>
        </authorList>
    </citation>
    <scope>NUCLEOTIDE SEQUENCE [LARGE SCALE GENOMIC DNA]</scope>
    <source>
        <strain evidence="2">cv. Niubang</strain>
    </source>
</reference>